<protein>
    <submittedName>
        <fullName evidence="1">Uncharacterized protein</fullName>
    </submittedName>
</protein>
<dbReference type="Proteomes" id="UP000828390">
    <property type="component" value="Unassembled WGS sequence"/>
</dbReference>
<dbReference type="EMBL" id="JAIWYP010000008">
    <property type="protein sequence ID" value="KAH3787741.1"/>
    <property type="molecule type" value="Genomic_DNA"/>
</dbReference>
<keyword evidence="2" id="KW-1185">Reference proteome</keyword>
<reference evidence="1" key="2">
    <citation type="submission" date="2020-11" db="EMBL/GenBank/DDBJ databases">
        <authorList>
            <person name="McCartney M.A."/>
            <person name="Auch B."/>
            <person name="Kono T."/>
            <person name="Mallez S."/>
            <person name="Becker A."/>
            <person name="Gohl D.M."/>
            <person name="Silverstein K.A.T."/>
            <person name="Koren S."/>
            <person name="Bechman K.B."/>
            <person name="Herman A."/>
            <person name="Abrahante J.E."/>
            <person name="Garbe J."/>
        </authorList>
    </citation>
    <scope>NUCLEOTIDE SEQUENCE</scope>
    <source>
        <strain evidence="1">Duluth1</strain>
        <tissue evidence="1">Whole animal</tissue>
    </source>
</reference>
<name>A0A9D4EXN3_DREPO</name>
<accession>A0A9D4EXN3</accession>
<gene>
    <name evidence="1" type="ORF">DPMN_165869</name>
</gene>
<proteinExistence type="predicted"/>
<comment type="caution">
    <text evidence="1">The sequence shown here is derived from an EMBL/GenBank/DDBJ whole genome shotgun (WGS) entry which is preliminary data.</text>
</comment>
<sequence length="78" mass="8614">MSKPVAGSISHYTADCTANWCRATNTSCVWRAILPTTSAIHDTTELYLPWLSKHATISGYATKHLQKTNLKHLSGQNL</sequence>
<reference evidence="1" key="1">
    <citation type="journal article" date="2019" name="bioRxiv">
        <title>The Genome of the Zebra Mussel, Dreissena polymorpha: A Resource for Invasive Species Research.</title>
        <authorList>
            <person name="McCartney M.A."/>
            <person name="Auch B."/>
            <person name="Kono T."/>
            <person name="Mallez S."/>
            <person name="Zhang Y."/>
            <person name="Obille A."/>
            <person name="Becker A."/>
            <person name="Abrahante J.E."/>
            <person name="Garbe J."/>
            <person name="Badalamenti J.P."/>
            <person name="Herman A."/>
            <person name="Mangelson H."/>
            <person name="Liachko I."/>
            <person name="Sullivan S."/>
            <person name="Sone E.D."/>
            <person name="Koren S."/>
            <person name="Silverstein K.A.T."/>
            <person name="Beckman K.B."/>
            <person name="Gohl D.M."/>
        </authorList>
    </citation>
    <scope>NUCLEOTIDE SEQUENCE</scope>
    <source>
        <strain evidence="1">Duluth1</strain>
        <tissue evidence="1">Whole animal</tissue>
    </source>
</reference>
<organism evidence="1 2">
    <name type="scientific">Dreissena polymorpha</name>
    <name type="common">Zebra mussel</name>
    <name type="synonym">Mytilus polymorpha</name>
    <dbReference type="NCBI Taxonomy" id="45954"/>
    <lineage>
        <taxon>Eukaryota</taxon>
        <taxon>Metazoa</taxon>
        <taxon>Spiralia</taxon>
        <taxon>Lophotrochozoa</taxon>
        <taxon>Mollusca</taxon>
        <taxon>Bivalvia</taxon>
        <taxon>Autobranchia</taxon>
        <taxon>Heteroconchia</taxon>
        <taxon>Euheterodonta</taxon>
        <taxon>Imparidentia</taxon>
        <taxon>Neoheterodontei</taxon>
        <taxon>Myida</taxon>
        <taxon>Dreissenoidea</taxon>
        <taxon>Dreissenidae</taxon>
        <taxon>Dreissena</taxon>
    </lineage>
</organism>
<evidence type="ECO:0000313" key="2">
    <source>
        <dbReference type="Proteomes" id="UP000828390"/>
    </source>
</evidence>
<dbReference type="AlphaFoldDB" id="A0A9D4EXN3"/>
<evidence type="ECO:0000313" key="1">
    <source>
        <dbReference type="EMBL" id="KAH3787741.1"/>
    </source>
</evidence>